<dbReference type="InterPro" id="IPR008920">
    <property type="entry name" value="TF_FadR/GntR_C"/>
</dbReference>
<name>A0ABU5IPS9_9BURK</name>
<keyword evidence="1" id="KW-0805">Transcription regulation</keyword>
<protein>
    <submittedName>
        <fullName evidence="5">GntR family transcriptional regulator</fullName>
    </submittedName>
</protein>
<dbReference type="SMART" id="SM00345">
    <property type="entry name" value="HTH_GNTR"/>
    <property type="match status" value="1"/>
</dbReference>
<dbReference type="Proteomes" id="UP001293718">
    <property type="component" value="Unassembled WGS sequence"/>
</dbReference>
<reference evidence="5 6" key="1">
    <citation type="submission" date="2023-11" db="EMBL/GenBank/DDBJ databases">
        <title>Draft genome of Azohydromonas lata strain H1 (DSM1123), a polyhydroxyalkanoate producer.</title>
        <authorList>
            <person name="Traversa D."/>
            <person name="D'Addabbo P."/>
            <person name="Pazzani C."/>
            <person name="Manzari C."/>
            <person name="Chiara M."/>
            <person name="Scrascia M."/>
        </authorList>
    </citation>
    <scope>NUCLEOTIDE SEQUENCE [LARGE SCALE GENOMIC DNA]</scope>
    <source>
        <strain evidence="5 6">H1</strain>
    </source>
</reference>
<dbReference type="PANTHER" id="PTHR43537">
    <property type="entry name" value="TRANSCRIPTIONAL REGULATOR, GNTR FAMILY"/>
    <property type="match status" value="1"/>
</dbReference>
<dbReference type="SUPFAM" id="SSF48008">
    <property type="entry name" value="GntR ligand-binding domain-like"/>
    <property type="match status" value="1"/>
</dbReference>
<proteinExistence type="predicted"/>
<evidence type="ECO:0000256" key="3">
    <source>
        <dbReference type="ARBA" id="ARBA00023163"/>
    </source>
</evidence>
<dbReference type="RefSeq" id="WP_322468192.1">
    <property type="nucleotide sequence ID" value="NZ_JAXOJX010000086.1"/>
</dbReference>
<evidence type="ECO:0000313" key="6">
    <source>
        <dbReference type="Proteomes" id="UP001293718"/>
    </source>
</evidence>
<evidence type="ECO:0000256" key="1">
    <source>
        <dbReference type="ARBA" id="ARBA00023015"/>
    </source>
</evidence>
<dbReference type="InterPro" id="IPR000524">
    <property type="entry name" value="Tscrpt_reg_HTH_GntR"/>
</dbReference>
<evidence type="ECO:0000313" key="5">
    <source>
        <dbReference type="EMBL" id="MDZ5460877.1"/>
    </source>
</evidence>
<dbReference type="InterPro" id="IPR011711">
    <property type="entry name" value="GntR_C"/>
</dbReference>
<dbReference type="PROSITE" id="PS50949">
    <property type="entry name" value="HTH_GNTR"/>
    <property type="match status" value="1"/>
</dbReference>
<keyword evidence="2" id="KW-0238">DNA-binding</keyword>
<comment type="caution">
    <text evidence="5">The sequence shown here is derived from an EMBL/GenBank/DDBJ whole genome shotgun (WGS) entry which is preliminary data.</text>
</comment>
<keyword evidence="3" id="KW-0804">Transcription</keyword>
<dbReference type="EMBL" id="JAXOJX010000086">
    <property type="protein sequence ID" value="MDZ5460877.1"/>
    <property type="molecule type" value="Genomic_DNA"/>
</dbReference>
<feature type="domain" description="HTH gntR-type" evidence="4">
    <location>
        <begin position="13"/>
        <end position="80"/>
    </location>
</feature>
<evidence type="ECO:0000256" key="2">
    <source>
        <dbReference type="ARBA" id="ARBA00023125"/>
    </source>
</evidence>
<accession>A0ABU5IPS9</accession>
<dbReference type="PANTHER" id="PTHR43537:SF5">
    <property type="entry name" value="UXU OPERON TRANSCRIPTIONAL REGULATOR"/>
    <property type="match status" value="1"/>
</dbReference>
<dbReference type="Pfam" id="PF00392">
    <property type="entry name" value="GntR"/>
    <property type="match status" value="1"/>
</dbReference>
<dbReference type="InterPro" id="IPR036390">
    <property type="entry name" value="WH_DNA-bd_sf"/>
</dbReference>
<evidence type="ECO:0000259" key="4">
    <source>
        <dbReference type="PROSITE" id="PS50949"/>
    </source>
</evidence>
<dbReference type="Gene3D" id="1.20.120.530">
    <property type="entry name" value="GntR ligand-binding domain-like"/>
    <property type="match status" value="1"/>
</dbReference>
<gene>
    <name evidence="5" type="ORF">SM757_30300</name>
</gene>
<keyword evidence="6" id="KW-1185">Reference proteome</keyword>
<dbReference type="InterPro" id="IPR036388">
    <property type="entry name" value="WH-like_DNA-bd_sf"/>
</dbReference>
<dbReference type="Gene3D" id="1.10.10.10">
    <property type="entry name" value="Winged helix-like DNA-binding domain superfamily/Winged helix DNA-binding domain"/>
    <property type="match status" value="1"/>
</dbReference>
<dbReference type="Pfam" id="PF07729">
    <property type="entry name" value="FCD"/>
    <property type="match status" value="1"/>
</dbReference>
<dbReference type="SMART" id="SM00895">
    <property type="entry name" value="FCD"/>
    <property type="match status" value="1"/>
</dbReference>
<organism evidence="5 6">
    <name type="scientific">Azohydromonas lata</name>
    <dbReference type="NCBI Taxonomy" id="45677"/>
    <lineage>
        <taxon>Bacteria</taxon>
        <taxon>Pseudomonadati</taxon>
        <taxon>Pseudomonadota</taxon>
        <taxon>Betaproteobacteria</taxon>
        <taxon>Burkholderiales</taxon>
        <taxon>Sphaerotilaceae</taxon>
        <taxon>Azohydromonas</taxon>
    </lineage>
</organism>
<dbReference type="SUPFAM" id="SSF46785">
    <property type="entry name" value="Winged helix' DNA-binding domain"/>
    <property type="match status" value="1"/>
</dbReference>
<sequence>MPTRAVRANGAAPSLRMQAYENFRQQILQANIRPGQFVSQRELMQLLDMPLGAVRELIPRLEAEGLLRTVPQRGLQIANVDVKLIKNAFGLRRVLERHAAEHFCATASDADLDALEEAHWALVRRALRDGIDEQLLTDATTVDWGLHDLMIDALGNELISDAYRINSLRVRLIRLEGATLSADVLLLALREHLWFLQALKARDAQAVAERIDLHITSALHRVLGLPRPAIAFRLEDHPQRLQDLHDTEPTENTEDA</sequence>